<name>A0A5S9QK12_9GAMM</name>
<accession>A0A5S9QK12</accession>
<dbReference type="Proteomes" id="UP000441399">
    <property type="component" value="Unassembled WGS sequence"/>
</dbReference>
<sequence>MLEIRILGESGAGKTLCANSFRKKLATANIECALSDSDLFYGASNFDSKLDKIRNMYANNGVDILILTITKQMNLTIEFTEKPRDSVLFALFD</sequence>
<keyword evidence="2" id="KW-1185">Reference proteome</keyword>
<evidence type="ECO:0000313" key="2">
    <source>
        <dbReference type="Proteomes" id="UP000441399"/>
    </source>
</evidence>
<dbReference type="EMBL" id="CACSIO010000031">
    <property type="protein sequence ID" value="CAA0118071.1"/>
    <property type="molecule type" value="Genomic_DNA"/>
</dbReference>
<reference evidence="1 2" key="1">
    <citation type="submission" date="2019-11" db="EMBL/GenBank/DDBJ databases">
        <authorList>
            <person name="Holert J."/>
        </authorList>
    </citation>
    <scope>NUCLEOTIDE SEQUENCE [LARGE SCALE GENOMIC DNA]</scope>
    <source>
        <strain evidence="1">SB11_3</strain>
    </source>
</reference>
<evidence type="ECO:0000313" key="1">
    <source>
        <dbReference type="EMBL" id="CAA0118071.1"/>
    </source>
</evidence>
<proteinExistence type="predicted"/>
<gene>
    <name evidence="1" type="ORF">OPDIPICF_04823</name>
</gene>
<organism evidence="1 2">
    <name type="scientific">BD1-7 clade bacterium</name>
    <dbReference type="NCBI Taxonomy" id="2029982"/>
    <lineage>
        <taxon>Bacteria</taxon>
        <taxon>Pseudomonadati</taxon>
        <taxon>Pseudomonadota</taxon>
        <taxon>Gammaproteobacteria</taxon>
        <taxon>Cellvibrionales</taxon>
        <taxon>Spongiibacteraceae</taxon>
        <taxon>BD1-7 clade</taxon>
    </lineage>
</organism>
<protein>
    <submittedName>
        <fullName evidence="1">Uncharacterized protein</fullName>
    </submittedName>
</protein>
<dbReference type="AlphaFoldDB" id="A0A5S9QK12"/>